<feature type="transmembrane region" description="Helical" evidence="6">
    <location>
        <begin position="12"/>
        <end position="28"/>
    </location>
</feature>
<keyword evidence="5 6" id="KW-0472">Membrane</keyword>
<dbReference type="Pfam" id="PF05602">
    <property type="entry name" value="CLPTM1"/>
    <property type="match status" value="1"/>
</dbReference>
<accession>W4FDH0</accession>
<dbReference type="RefSeq" id="XP_009845003.1">
    <property type="nucleotide sequence ID" value="XM_009846701.1"/>
</dbReference>
<feature type="transmembrane region" description="Helical" evidence="6">
    <location>
        <begin position="357"/>
        <end position="380"/>
    </location>
</feature>
<evidence type="ECO:0000256" key="2">
    <source>
        <dbReference type="ARBA" id="ARBA00009310"/>
    </source>
</evidence>
<dbReference type="VEuPathDB" id="FungiDB:H257_17781"/>
<dbReference type="AlphaFoldDB" id="W4FDH0"/>
<name>W4FDH0_APHAT</name>
<evidence type="ECO:0000256" key="6">
    <source>
        <dbReference type="SAM" id="Phobius"/>
    </source>
</evidence>
<organism evidence="7">
    <name type="scientific">Aphanomyces astaci</name>
    <name type="common">Crayfish plague agent</name>
    <dbReference type="NCBI Taxonomy" id="112090"/>
    <lineage>
        <taxon>Eukaryota</taxon>
        <taxon>Sar</taxon>
        <taxon>Stramenopiles</taxon>
        <taxon>Oomycota</taxon>
        <taxon>Saprolegniomycetes</taxon>
        <taxon>Saprolegniales</taxon>
        <taxon>Verrucalvaceae</taxon>
        <taxon>Aphanomyces</taxon>
    </lineage>
</organism>
<dbReference type="InterPro" id="IPR008429">
    <property type="entry name" value="CLPTM1"/>
</dbReference>
<feature type="transmembrane region" description="Helical" evidence="6">
    <location>
        <begin position="387"/>
        <end position="405"/>
    </location>
</feature>
<dbReference type="PANTHER" id="PTHR21347">
    <property type="entry name" value="CLEFT LIP AND PALATE ASSOCIATED TRANSMEMBRANE PROTEIN-RELATED"/>
    <property type="match status" value="1"/>
</dbReference>
<evidence type="ECO:0000256" key="1">
    <source>
        <dbReference type="ARBA" id="ARBA00004141"/>
    </source>
</evidence>
<feature type="transmembrane region" description="Helical" evidence="6">
    <location>
        <begin position="468"/>
        <end position="488"/>
    </location>
</feature>
<dbReference type="PANTHER" id="PTHR21347:SF0">
    <property type="entry name" value="LIPID SCRAMBLASE CLPTM1L"/>
    <property type="match status" value="1"/>
</dbReference>
<dbReference type="EMBL" id="KI913232">
    <property type="protein sequence ID" value="ETV65515.1"/>
    <property type="molecule type" value="Genomic_DNA"/>
</dbReference>
<evidence type="ECO:0008006" key="8">
    <source>
        <dbReference type="Google" id="ProtNLM"/>
    </source>
</evidence>
<dbReference type="GO" id="GO:0012505">
    <property type="term" value="C:endomembrane system"/>
    <property type="evidence" value="ECO:0007669"/>
    <property type="project" value="TreeGrafter"/>
</dbReference>
<feature type="transmembrane region" description="Helical" evidence="6">
    <location>
        <begin position="325"/>
        <end position="345"/>
    </location>
</feature>
<keyword evidence="4 6" id="KW-1133">Transmembrane helix</keyword>
<dbReference type="GeneID" id="20819777"/>
<reference evidence="7" key="1">
    <citation type="submission" date="2013-12" db="EMBL/GenBank/DDBJ databases">
        <title>The Genome Sequence of Aphanomyces astaci APO3.</title>
        <authorList>
            <consortium name="The Broad Institute Genomics Platform"/>
            <person name="Russ C."/>
            <person name="Tyler B."/>
            <person name="van West P."/>
            <person name="Dieguez-Uribeondo J."/>
            <person name="Young S.K."/>
            <person name="Zeng Q."/>
            <person name="Gargeya S."/>
            <person name="Fitzgerald M."/>
            <person name="Abouelleil A."/>
            <person name="Alvarado L."/>
            <person name="Chapman S.B."/>
            <person name="Gainer-Dewar J."/>
            <person name="Goldberg J."/>
            <person name="Griggs A."/>
            <person name="Gujja S."/>
            <person name="Hansen M."/>
            <person name="Howarth C."/>
            <person name="Imamovic A."/>
            <person name="Ireland A."/>
            <person name="Larimer J."/>
            <person name="McCowan C."/>
            <person name="Murphy C."/>
            <person name="Pearson M."/>
            <person name="Poon T.W."/>
            <person name="Priest M."/>
            <person name="Roberts A."/>
            <person name="Saif S."/>
            <person name="Shea T."/>
            <person name="Sykes S."/>
            <person name="Wortman J."/>
            <person name="Nusbaum C."/>
            <person name="Birren B."/>
        </authorList>
    </citation>
    <scope>NUCLEOTIDE SEQUENCE [LARGE SCALE GENOMIC DNA]</scope>
    <source>
        <strain evidence="7">APO3</strain>
    </source>
</reference>
<dbReference type="STRING" id="112090.W4FDH0"/>
<evidence type="ECO:0000256" key="3">
    <source>
        <dbReference type="ARBA" id="ARBA00022692"/>
    </source>
</evidence>
<comment type="subcellular location">
    <subcellularLocation>
        <location evidence="1">Membrane</location>
        <topology evidence="1">Multi-pass membrane protein</topology>
    </subcellularLocation>
</comment>
<gene>
    <name evidence="7" type="ORF">H257_17781</name>
</gene>
<evidence type="ECO:0000313" key="7">
    <source>
        <dbReference type="EMBL" id="ETV65515.1"/>
    </source>
</evidence>
<sequence length="579" mass="66729">MAASSWNPFKWITVTSVSIAVFAAYFAFTASQIYGIMFPTWDLNPGDLFLGPLWKEGQVMDGECYISPRPNWVASDFTSSRVSFMGHFNDLSFDSNTNAEAIEFNISSSANDTTSLNAHMWSRLRHNETVYLHVHLTQRGASPNPNKPNYHKLLTLHQVTPLTKFAPRRNVQNATRLLDAFWNGGPPDDAPSPATEEDPALSADVVSYWKPDMAVRFVTCFKKFPLAEIPQLVFNNLRMENIENEGWKYMPVLYVDEMGMTSEKLIPLNRSVSTLPLKLSFEPMSYARWQMMMTFENALKQQKDLGFGEDEIDNMRLMIAETNPYLLTVTMAVSMLHILFDWLAFKSDISFWQKNESLVGISIWSMVSSLVSQTIVFLYLIEQHTTLLIVVPSGISIVIQLWKLGRATRPKVSLSWTTLVKIEFTRTDMSSASNDIDKVAMTYMGYTLYPMLVGYSVYSLLHKDHTSFYSWILGSLTGSVYAFGFIMMTPQLYLNYRLKSVAHLPWRFLIYRALNTFIDDLFAFVIHMPTMHRISCFRDDIIFFIYLYQRWIYPVDTSRRHEDEQEQEGDKQPAHEHND</sequence>
<proteinExistence type="inferred from homology"/>
<dbReference type="GO" id="GO:0016020">
    <property type="term" value="C:membrane"/>
    <property type="evidence" value="ECO:0007669"/>
    <property type="project" value="UniProtKB-SubCell"/>
</dbReference>
<evidence type="ECO:0000256" key="4">
    <source>
        <dbReference type="ARBA" id="ARBA00022989"/>
    </source>
</evidence>
<comment type="similarity">
    <text evidence="2">Belongs to the CLPTM1 family.</text>
</comment>
<dbReference type="OrthoDB" id="378564at2759"/>
<evidence type="ECO:0000256" key="5">
    <source>
        <dbReference type="ARBA" id="ARBA00023136"/>
    </source>
</evidence>
<keyword evidence="3 6" id="KW-0812">Transmembrane</keyword>
<protein>
    <recommendedName>
        <fullName evidence="8">Cleft lip and palate transmembrane protein 1</fullName>
    </recommendedName>
</protein>
<feature type="transmembrane region" description="Helical" evidence="6">
    <location>
        <begin position="443"/>
        <end position="461"/>
    </location>
</feature>